<gene>
    <name evidence="2" type="ORF">AALO_G00163060</name>
</gene>
<protein>
    <submittedName>
        <fullName evidence="2">Uncharacterized protein</fullName>
    </submittedName>
</protein>
<reference evidence="2" key="1">
    <citation type="submission" date="2020-10" db="EMBL/GenBank/DDBJ databases">
        <title>Chromosome-scale genome assembly of the Allis shad, Alosa alosa.</title>
        <authorList>
            <person name="Margot Z."/>
            <person name="Christophe K."/>
            <person name="Cabau C."/>
            <person name="Louis A."/>
            <person name="Berthelot C."/>
            <person name="Parey E."/>
            <person name="Roest Crollius H."/>
            <person name="Montfort J."/>
            <person name="Robinson-Rechavi M."/>
            <person name="Bucao C."/>
            <person name="Bouchez O."/>
            <person name="Gislard M."/>
            <person name="Lluch J."/>
            <person name="Milhes M."/>
            <person name="Lampietro C."/>
            <person name="Lopez Roques C."/>
            <person name="Donnadieu C."/>
            <person name="Braasch I."/>
            <person name="Desvignes T."/>
            <person name="Postlethwait J."/>
            <person name="Bobe J."/>
            <person name="Guiguen Y."/>
        </authorList>
    </citation>
    <scope>NUCLEOTIDE SEQUENCE</scope>
    <source>
        <strain evidence="2">M-15738</strain>
        <tissue evidence="2">Blood</tissue>
    </source>
</reference>
<feature type="region of interest" description="Disordered" evidence="1">
    <location>
        <begin position="131"/>
        <end position="165"/>
    </location>
</feature>
<evidence type="ECO:0000313" key="3">
    <source>
        <dbReference type="Proteomes" id="UP000823561"/>
    </source>
</evidence>
<evidence type="ECO:0000313" key="2">
    <source>
        <dbReference type="EMBL" id="KAG5272230.1"/>
    </source>
</evidence>
<evidence type="ECO:0000256" key="1">
    <source>
        <dbReference type="SAM" id="MobiDB-lite"/>
    </source>
</evidence>
<dbReference type="Proteomes" id="UP000823561">
    <property type="component" value="Chromosome 12"/>
</dbReference>
<accession>A0AAV6GBM3</accession>
<keyword evidence="3" id="KW-1185">Reference proteome</keyword>
<sequence>MISSTNEFAKILRRSSTATLWQAERRLEELEVDTESRGKKNSELNSTVLRLEAELSDALHSSSQAGAELGLQQKLRADAQLRVEELEESLLEMFRLQEIISRLQGELSDKEQSLEDEIQLQCKQAERHVEDLQMEHQQGAPKSNRGKEKLPYQGRNLGQIHGSRG</sequence>
<dbReference type="EMBL" id="JADWDJ010000012">
    <property type="protein sequence ID" value="KAG5272230.1"/>
    <property type="molecule type" value="Genomic_DNA"/>
</dbReference>
<proteinExistence type="predicted"/>
<dbReference type="AlphaFoldDB" id="A0AAV6GBM3"/>
<comment type="caution">
    <text evidence="2">The sequence shown here is derived from an EMBL/GenBank/DDBJ whole genome shotgun (WGS) entry which is preliminary data.</text>
</comment>
<name>A0AAV6GBM3_9TELE</name>
<organism evidence="2 3">
    <name type="scientific">Alosa alosa</name>
    <name type="common">allis shad</name>
    <dbReference type="NCBI Taxonomy" id="278164"/>
    <lineage>
        <taxon>Eukaryota</taxon>
        <taxon>Metazoa</taxon>
        <taxon>Chordata</taxon>
        <taxon>Craniata</taxon>
        <taxon>Vertebrata</taxon>
        <taxon>Euteleostomi</taxon>
        <taxon>Actinopterygii</taxon>
        <taxon>Neopterygii</taxon>
        <taxon>Teleostei</taxon>
        <taxon>Clupei</taxon>
        <taxon>Clupeiformes</taxon>
        <taxon>Clupeoidei</taxon>
        <taxon>Clupeidae</taxon>
        <taxon>Alosa</taxon>
    </lineage>
</organism>